<dbReference type="InterPro" id="IPR050534">
    <property type="entry name" value="Coronavir_polyprotein_1ab"/>
</dbReference>
<evidence type="ECO:0000313" key="3">
    <source>
        <dbReference type="Proteomes" id="UP001597214"/>
    </source>
</evidence>
<name>A0ABW4LLY2_9BACI</name>
<dbReference type="Pfam" id="PF13604">
    <property type="entry name" value="AAA_30"/>
    <property type="match status" value="1"/>
</dbReference>
<dbReference type="PANTHER" id="PTHR43788">
    <property type="entry name" value="DNA2/NAM7 HELICASE FAMILY MEMBER"/>
    <property type="match status" value="1"/>
</dbReference>
<dbReference type="InterPro" id="IPR027417">
    <property type="entry name" value="P-loop_NTPase"/>
</dbReference>
<dbReference type="Pfam" id="PF13538">
    <property type="entry name" value="UvrD_C_2"/>
    <property type="match status" value="1"/>
</dbReference>
<sequence length="305" mass="35078">MFYDHKLIYDLDEDGFKLKDPKALKYLKLIVVDEASMVSKDILRHLLSFENIKILFIGDNGQLPPVGEPTGLLDNPDFQLTQIHRQAEGNPIIHLSFLARERKRIEPGKYGKHALVLPKKELPTSKMLDIAQRAEQVLCGYNRTRNQYNQDIRYRLGYKSELPEVGEKMICLKNDWSKQAAGVSLVNGLTGYVKNIVKDAGKNEKVTRDCFMLEIQPDFSENEFDCFNDLLVIKEQFKGKEVKLEKEEYGLYNVIDLAHCLTVHKSQGSSWDKVLVLNEVLNSQEHHKWLYTAITRARTSLILAI</sequence>
<reference evidence="3" key="1">
    <citation type="journal article" date="2019" name="Int. J. Syst. Evol. Microbiol.">
        <title>The Global Catalogue of Microorganisms (GCM) 10K type strain sequencing project: providing services to taxonomists for standard genome sequencing and annotation.</title>
        <authorList>
            <consortium name="The Broad Institute Genomics Platform"/>
            <consortium name="The Broad Institute Genome Sequencing Center for Infectious Disease"/>
            <person name="Wu L."/>
            <person name="Ma J."/>
        </authorList>
    </citation>
    <scope>NUCLEOTIDE SEQUENCE [LARGE SCALE GENOMIC DNA]</scope>
    <source>
        <strain evidence="3">CCUG 49339</strain>
    </source>
</reference>
<dbReference type="SUPFAM" id="SSF52540">
    <property type="entry name" value="P-loop containing nucleoside triphosphate hydrolases"/>
    <property type="match status" value="1"/>
</dbReference>
<dbReference type="RefSeq" id="WP_377927262.1">
    <property type="nucleotide sequence ID" value="NZ_JBHUEM010000005.1"/>
</dbReference>
<dbReference type="EMBL" id="JBHUEM010000005">
    <property type="protein sequence ID" value="MFD1736117.1"/>
    <property type="molecule type" value="Genomic_DNA"/>
</dbReference>
<dbReference type="CDD" id="cd18809">
    <property type="entry name" value="SF1_C_RecD"/>
    <property type="match status" value="1"/>
</dbReference>
<evidence type="ECO:0000313" key="2">
    <source>
        <dbReference type="EMBL" id="MFD1736117.1"/>
    </source>
</evidence>
<dbReference type="InterPro" id="IPR027785">
    <property type="entry name" value="UvrD-like_helicase_C"/>
</dbReference>
<gene>
    <name evidence="2" type="ORF">ACFSCX_06020</name>
</gene>
<dbReference type="Gene3D" id="2.30.30.940">
    <property type="match status" value="1"/>
</dbReference>
<keyword evidence="3" id="KW-1185">Reference proteome</keyword>
<dbReference type="Proteomes" id="UP001597214">
    <property type="component" value="Unassembled WGS sequence"/>
</dbReference>
<dbReference type="Gene3D" id="3.40.50.300">
    <property type="entry name" value="P-loop containing nucleotide triphosphate hydrolases"/>
    <property type="match status" value="2"/>
</dbReference>
<proteinExistence type="predicted"/>
<organism evidence="2 3">
    <name type="scientific">Bacillus salitolerans</name>
    <dbReference type="NCBI Taxonomy" id="1437434"/>
    <lineage>
        <taxon>Bacteria</taxon>
        <taxon>Bacillati</taxon>
        <taxon>Bacillota</taxon>
        <taxon>Bacilli</taxon>
        <taxon>Bacillales</taxon>
        <taxon>Bacillaceae</taxon>
        <taxon>Bacillus</taxon>
    </lineage>
</organism>
<protein>
    <submittedName>
        <fullName evidence="2">ATP-dependent RecD-like DNA helicase</fullName>
    </submittedName>
</protein>
<evidence type="ECO:0000259" key="1">
    <source>
        <dbReference type="Pfam" id="PF13538"/>
    </source>
</evidence>
<accession>A0ABW4LLY2</accession>
<comment type="caution">
    <text evidence="2">The sequence shown here is derived from an EMBL/GenBank/DDBJ whole genome shotgun (WGS) entry which is preliminary data.</text>
</comment>
<feature type="domain" description="UvrD-like helicase C-terminal" evidence="1">
    <location>
        <begin position="258"/>
        <end position="303"/>
    </location>
</feature>